<organism evidence="3">
    <name type="scientific">Methyloraptor flagellatus</name>
    <dbReference type="NCBI Taxonomy" id="3162530"/>
    <lineage>
        <taxon>Bacteria</taxon>
        <taxon>Pseudomonadati</taxon>
        <taxon>Pseudomonadota</taxon>
        <taxon>Alphaproteobacteria</taxon>
        <taxon>Hyphomicrobiales</taxon>
        <taxon>Ancalomicrobiaceae</taxon>
        <taxon>Methyloraptor</taxon>
    </lineage>
</organism>
<feature type="domain" description="Methyl-accepting transducer" evidence="2">
    <location>
        <begin position="35"/>
        <end position="85"/>
    </location>
</feature>
<dbReference type="PROSITE" id="PS50111">
    <property type="entry name" value="CHEMOTAXIS_TRANSDUC_2"/>
    <property type="match status" value="1"/>
</dbReference>
<dbReference type="GO" id="GO:0006935">
    <property type="term" value="P:chemotaxis"/>
    <property type="evidence" value="ECO:0007669"/>
    <property type="project" value="InterPro"/>
</dbReference>
<dbReference type="Gene3D" id="1.10.287.950">
    <property type="entry name" value="Methyl-accepting chemotaxis protein"/>
    <property type="match status" value="1"/>
</dbReference>
<dbReference type="RefSeq" id="WP_407050336.1">
    <property type="nucleotide sequence ID" value="NZ_CP158568.1"/>
</dbReference>
<reference evidence="3" key="1">
    <citation type="submission" date="2024-06" db="EMBL/GenBank/DDBJ databases">
        <title>Methylostella associata gen. nov., sp. nov., a novel Ancalomicrobiaceae-affiliated facultatively methylotrophic bacteria that feed on methanotrophs of the genus Methylococcus.</title>
        <authorList>
            <person name="Saltykova V."/>
            <person name="Danilova O.V."/>
            <person name="Oshkin I.Y."/>
            <person name="Belova S.E."/>
            <person name="Pimenov N.V."/>
            <person name="Dedysh S.N."/>
        </authorList>
    </citation>
    <scope>NUCLEOTIDE SEQUENCE</scope>
    <source>
        <strain evidence="3">S20</strain>
    </source>
</reference>
<dbReference type="Pfam" id="PF00015">
    <property type="entry name" value="MCPsignal"/>
    <property type="match status" value="1"/>
</dbReference>
<keyword evidence="1" id="KW-0807">Transducer</keyword>
<protein>
    <submittedName>
        <fullName evidence="3">Methyl-accepting chemotaxis protein</fullName>
    </submittedName>
</protein>
<dbReference type="GO" id="GO:0007165">
    <property type="term" value="P:signal transduction"/>
    <property type="evidence" value="ECO:0007669"/>
    <property type="project" value="UniProtKB-KW"/>
</dbReference>
<accession>A0AAU7XBB5</accession>
<name>A0AAU7XBB5_9HYPH</name>
<sequence>MSVETAIKADVVSIDDILSHTVQTRSVTDAKIARIRAVTGRLRMLALNAMIEATQAGSNGRGFAVVANEVRGISTEVEALSGDLAKELVGEIALLETMTRRMATEARGSRLLDLALNAIELIDRNLYERTCDVRWWATDSAVVDCLSAPSEAAEAFASSRLGVILDAYTVYLDIWLCDLNGRVVANGRPGRYSVAGRSVADRPWFAAAQRLRDGNEYTVADIATESSLAGAQVATYATGVRAGGQADGKLLGILAVHFDWEPQARTIVEGVRLSDDEKKKTRVLLTDRSGRIIAASDGQGILRETLRLDTGGKAFGFYPTPQGDLIAFHHTPGYETYRGLGWHGVIVQKP</sequence>
<proteinExistence type="predicted"/>
<evidence type="ECO:0000256" key="1">
    <source>
        <dbReference type="PROSITE-ProRule" id="PRU00284"/>
    </source>
</evidence>
<dbReference type="PRINTS" id="PR00260">
    <property type="entry name" value="CHEMTRNSDUCR"/>
</dbReference>
<dbReference type="EMBL" id="CP158568">
    <property type="protein sequence ID" value="XBY45246.1"/>
    <property type="molecule type" value="Genomic_DNA"/>
</dbReference>
<dbReference type="GO" id="GO:0016020">
    <property type="term" value="C:membrane"/>
    <property type="evidence" value="ECO:0007669"/>
    <property type="project" value="InterPro"/>
</dbReference>
<gene>
    <name evidence="3" type="ORF">ABS361_02855</name>
</gene>
<dbReference type="AlphaFoldDB" id="A0AAU7XBB5"/>
<evidence type="ECO:0000313" key="3">
    <source>
        <dbReference type="EMBL" id="XBY45246.1"/>
    </source>
</evidence>
<dbReference type="KEGG" id="mflg:ABS361_02855"/>
<dbReference type="Gene3D" id="3.30.450.20">
    <property type="entry name" value="PAS domain"/>
    <property type="match status" value="1"/>
</dbReference>
<dbReference type="GO" id="GO:0004888">
    <property type="term" value="F:transmembrane signaling receptor activity"/>
    <property type="evidence" value="ECO:0007669"/>
    <property type="project" value="InterPro"/>
</dbReference>
<dbReference type="SUPFAM" id="SSF58104">
    <property type="entry name" value="Methyl-accepting chemotaxis protein (MCP) signaling domain"/>
    <property type="match status" value="1"/>
</dbReference>
<evidence type="ECO:0000259" key="2">
    <source>
        <dbReference type="PROSITE" id="PS50111"/>
    </source>
</evidence>
<dbReference type="InterPro" id="IPR004090">
    <property type="entry name" value="Chemotax_Me-accpt_rcpt"/>
</dbReference>
<dbReference type="InterPro" id="IPR004089">
    <property type="entry name" value="MCPsignal_dom"/>
</dbReference>